<sequence>MMSRNALLEFCESGQGQIASCRWNSASSESGDQEETIKKKPYEAKILVAKKEVRTTSISPLFPAIPENKSYIQQMTKSAHGKSTRRCVRCAISYNLKQDCYQRDIATAQQVAKENGALEDCTRVSQTVASFESRSDWMLDSASGYYYNQTNGLHYDSDSGFKYSESIAALSFGRRDFYALFVEEGLDLSSIHRKTEARKSFQKVIKLSQNSSPKSEFDPDFSLM</sequence>
<name>A0A8S9M3J6_BRACR</name>
<organism evidence="2">
    <name type="scientific">Brassica cretica</name>
    <name type="common">Mustard</name>
    <dbReference type="NCBI Taxonomy" id="69181"/>
    <lineage>
        <taxon>Eukaryota</taxon>
        <taxon>Viridiplantae</taxon>
        <taxon>Streptophyta</taxon>
        <taxon>Embryophyta</taxon>
        <taxon>Tracheophyta</taxon>
        <taxon>Spermatophyta</taxon>
        <taxon>Magnoliopsida</taxon>
        <taxon>eudicotyledons</taxon>
        <taxon>Gunneridae</taxon>
        <taxon>Pentapetalae</taxon>
        <taxon>rosids</taxon>
        <taxon>malvids</taxon>
        <taxon>Brassicales</taxon>
        <taxon>Brassicaceae</taxon>
        <taxon>Brassiceae</taxon>
        <taxon>Brassica</taxon>
    </lineage>
</organism>
<comment type="caution">
    <text evidence="2">The sequence shown here is derived from an EMBL/GenBank/DDBJ whole genome shotgun (WGS) entry which is preliminary data.</text>
</comment>
<dbReference type="EMBL" id="QGKY02000089">
    <property type="protein sequence ID" value="KAF2613472.1"/>
    <property type="molecule type" value="Genomic_DNA"/>
</dbReference>
<accession>A0A8S9M3J6</accession>
<protein>
    <recommendedName>
        <fullName evidence="1">OCRE domain-containing protein</fullName>
    </recommendedName>
</protein>
<feature type="domain" description="OCRE" evidence="1">
    <location>
        <begin position="134"/>
        <end position="166"/>
    </location>
</feature>
<gene>
    <name evidence="2" type="ORF">F2Q70_00012627</name>
</gene>
<proteinExistence type="predicted"/>
<dbReference type="Pfam" id="PF17780">
    <property type="entry name" value="OCRE"/>
    <property type="match status" value="1"/>
</dbReference>
<evidence type="ECO:0000313" key="2">
    <source>
        <dbReference type="EMBL" id="KAF2613472.1"/>
    </source>
</evidence>
<dbReference type="AlphaFoldDB" id="A0A8S9M3J6"/>
<reference evidence="2" key="1">
    <citation type="submission" date="2019-12" db="EMBL/GenBank/DDBJ databases">
        <title>Genome sequencing and annotation of Brassica cretica.</title>
        <authorList>
            <person name="Studholme D.J."/>
            <person name="Sarris P.F."/>
        </authorList>
    </citation>
    <scope>NUCLEOTIDE SEQUENCE</scope>
    <source>
        <strain evidence="2">PFS-102/07</strain>
        <tissue evidence="2">Leaf</tissue>
    </source>
</reference>
<evidence type="ECO:0000259" key="1">
    <source>
        <dbReference type="Pfam" id="PF17780"/>
    </source>
</evidence>
<dbReference type="InterPro" id="IPR041591">
    <property type="entry name" value="OCRE"/>
</dbReference>